<keyword evidence="3" id="KW-0732">Signal</keyword>
<name>A0AAD4C1Q7_BOLED</name>
<dbReference type="PANTHER" id="PTHR47966">
    <property type="entry name" value="BETA-SITE APP-CLEAVING ENZYME, ISOFORM A-RELATED"/>
    <property type="match status" value="1"/>
</dbReference>
<gene>
    <name evidence="5" type="ORF">L210DRAFT_3056028</name>
</gene>
<keyword evidence="6" id="KW-1185">Reference proteome</keyword>
<reference evidence="5" key="2">
    <citation type="journal article" date="2020" name="Nat. Commun.">
        <title>Large-scale genome sequencing of mycorrhizal fungi provides insights into the early evolution of symbiotic traits.</title>
        <authorList>
            <person name="Miyauchi S."/>
            <person name="Kiss E."/>
            <person name="Kuo A."/>
            <person name="Drula E."/>
            <person name="Kohler A."/>
            <person name="Sanchez-Garcia M."/>
            <person name="Morin E."/>
            <person name="Andreopoulos B."/>
            <person name="Barry K.W."/>
            <person name="Bonito G."/>
            <person name="Buee M."/>
            <person name="Carver A."/>
            <person name="Chen C."/>
            <person name="Cichocki N."/>
            <person name="Clum A."/>
            <person name="Culley D."/>
            <person name="Crous P.W."/>
            <person name="Fauchery L."/>
            <person name="Girlanda M."/>
            <person name="Hayes R.D."/>
            <person name="Keri Z."/>
            <person name="LaButti K."/>
            <person name="Lipzen A."/>
            <person name="Lombard V."/>
            <person name="Magnuson J."/>
            <person name="Maillard F."/>
            <person name="Murat C."/>
            <person name="Nolan M."/>
            <person name="Ohm R.A."/>
            <person name="Pangilinan J."/>
            <person name="Pereira M.F."/>
            <person name="Perotto S."/>
            <person name="Peter M."/>
            <person name="Pfister S."/>
            <person name="Riley R."/>
            <person name="Sitrit Y."/>
            <person name="Stielow J.B."/>
            <person name="Szollosi G."/>
            <person name="Zifcakova L."/>
            <person name="Stursova M."/>
            <person name="Spatafora J.W."/>
            <person name="Tedersoo L."/>
            <person name="Vaario L.M."/>
            <person name="Yamada A."/>
            <person name="Yan M."/>
            <person name="Wang P."/>
            <person name="Xu J."/>
            <person name="Bruns T."/>
            <person name="Baldrian P."/>
            <person name="Vilgalys R."/>
            <person name="Dunand C."/>
            <person name="Henrissat B."/>
            <person name="Grigoriev I.V."/>
            <person name="Hibbett D."/>
            <person name="Nagy L.G."/>
            <person name="Martin F.M."/>
        </authorList>
    </citation>
    <scope>NUCLEOTIDE SEQUENCE</scope>
    <source>
        <strain evidence="5">BED1</strain>
    </source>
</reference>
<dbReference type="InterPro" id="IPR033121">
    <property type="entry name" value="PEPTIDASE_A1"/>
</dbReference>
<keyword evidence="2" id="KW-0812">Transmembrane</keyword>
<dbReference type="InterPro" id="IPR034164">
    <property type="entry name" value="Pepsin-like_dom"/>
</dbReference>
<dbReference type="AlphaFoldDB" id="A0AAD4C1Q7"/>
<dbReference type="Pfam" id="PF00026">
    <property type="entry name" value="Asp"/>
    <property type="match status" value="1"/>
</dbReference>
<dbReference type="CDD" id="cd05471">
    <property type="entry name" value="pepsin_like"/>
    <property type="match status" value="1"/>
</dbReference>
<sequence>MMIIFLFVITVTSLPCALAASRPITPPNPIHVPIFRRSTVSDRVANLPKVVEAVKHKYGFASTNSKRSGEASSGYVPLTEMQNNTPYSGVVSIGTPAQEFNVILDTGFSDLWVASTACTTCTSGPPLFDPSKSSTSKNLNSTLHISNASGSVTVSAQVFEDTVTFGGFTLPNQRLFATQAITADAWFRDDLSGLMGLAFQPISILQTPPFWQALDNQHLLANPVFGIYLERHTGVNQVDKGTTAPGGTLTLGGTNASLYTGNIEFIDMPKGTLPSYWFQQVQTVTVQGKSISVASNNGLAVIDTGITLIGSTIAQEIWASVPGSVALTGLYKGLYAYRTCPSLHLSHSAIPSCIALRCTACATDVTIAISFGGTNWAINPADLNFGTIDLGSGQMCVGGIFELYSTPTPANLPTWIIGDVFLKNVYSVFQADPPAVGFARLASGLENSGASGGVGRFPGSAASTKFCLVVLVLAWFFILI</sequence>
<dbReference type="EMBL" id="WHUW01000006">
    <property type="protein sequence ID" value="KAF8444966.1"/>
    <property type="molecule type" value="Genomic_DNA"/>
</dbReference>
<dbReference type="SUPFAM" id="SSF50630">
    <property type="entry name" value="Acid proteases"/>
    <property type="match status" value="1"/>
</dbReference>
<feature type="chain" id="PRO_5041901102" evidence="3">
    <location>
        <begin position="20"/>
        <end position="480"/>
    </location>
</feature>
<feature type="signal peptide" evidence="3">
    <location>
        <begin position="1"/>
        <end position="19"/>
    </location>
</feature>
<evidence type="ECO:0000256" key="3">
    <source>
        <dbReference type="SAM" id="SignalP"/>
    </source>
</evidence>
<dbReference type="PANTHER" id="PTHR47966:SF57">
    <property type="entry name" value="PEPTIDASE A1 DOMAIN-CONTAINING PROTEIN"/>
    <property type="match status" value="1"/>
</dbReference>
<comment type="caution">
    <text evidence="5">The sequence shown here is derived from an EMBL/GenBank/DDBJ whole genome shotgun (WGS) entry which is preliminary data.</text>
</comment>
<evidence type="ECO:0000259" key="4">
    <source>
        <dbReference type="PROSITE" id="PS51767"/>
    </source>
</evidence>
<feature type="transmembrane region" description="Helical" evidence="2">
    <location>
        <begin position="457"/>
        <end position="479"/>
    </location>
</feature>
<dbReference type="GO" id="GO:0004190">
    <property type="term" value="F:aspartic-type endopeptidase activity"/>
    <property type="evidence" value="ECO:0007669"/>
    <property type="project" value="InterPro"/>
</dbReference>
<dbReference type="Proteomes" id="UP001194468">
    <property type="component" value="Unassembled WGS sequence"/>
</dbReference>
<feature type="domain" description="Peptidase A1" evidence="4">
    <location>
        <begin position="87"/>
        <end position="439"/>
    </location>
</feature>
<dbReference type="PROSITE" id="PS51767">
    <property type="entry name" value="PEPTIDASE_A1"/>
    <property type="match status" value="1"/>
</dbReference>
<dbReference type="PRINTS" id="PR00792">
    <property type="entry name" value="PEPSIN"/>
</dbReference>
<proteinExistence type="inferred from homology"/>
<dbReference type="InterPro" id="IPR001461">
    <property type="entry name" value="Aspartic_peptidase_A1"/>
</dbReference>
<evidence type="ECO:0000313" key="6">
    <source>
        <dbReference type="Proteomes" id="UP001194468"/>
    </source>
</evidence>
<keyword evidence="2" id="KW-0472">Membrane</keyword>
<evidence type="ECO:0000256" key="2">
    <source>
        <dbReference type="SAM" id="Phobius"/>
    </source>
</evidence>
<protein>
    <submittedName>
        <fullName evidence="5">Aspartic peptidase domain-containing protein</fullName>
    </submittedName>
</protein>
<evidence type="ECO:0000256" key="1">
    <source>
        <dbReference type="ARBA" id="ARBA00007447"/>
    </source>
</evidence>
<dbReference type="GO" id="GO:0006508">
    <property type="term" value="P:proteolysis"/>
    <property type="evidence" value="ECO:0007669"/>
    <property type="project" value="InterPro"/>
</dbReference>
<accession>A0AAD4C1Q7</accession>
<keyword evidence="2" id="KW-1133">Transmembrane helix</keyword>
<organism evidence="5 6">
    <name type="scientific">Boletus edulis BED1</name>
    <dbReference type="NCBI Taxonomy" id="1328754"/>
    <lineage>
        <taxon>Eukaryota</taxon>
        <taxon>Fungi</taxon>
        <taxon>Dikarya</taxon>
        <taxon>Basidiomycota</taxon>
        <taxon>Agaricomycotina</taxon>
        <taxon>Agaricomycetes</taxon>
        <taxon>Agaricomycetidae</taxon>
        <taxon>Boletales</taxon>
        <taxon>Boletineae</taxon>
        <taxon>Boletaceae</taxon>
        <taxon>Boletoideae</taxon>
        <taxon>Boletus</taxon>
    </lineage>
</organism>
<comment type="similarity">
    <text evidence="1">Belongs to the peptidase A1 family.</text>
</comment>
<dbReference type="Gene3D" id="2.40.70.10">
    <property type="entry name" value="Acid Proteases"/>
    <property type="match status" value="2"/>
</dbReference>
<reference evidence="5" key="1">
    <citation type="submission" date="2019-10" db="EMBL/GenBank/DDBJ databases">
        <authorList>
            <consortium name="DOE Joint Genome Institute"/>
            <person name="Kuo A."/>
            <person name="Miyauchi S."/>
            <person name="Kiss E."/>
            <person name="Drula E."/>
            <person name="Kohler A."/>
            <person name="Sanchez-Garcia M."/>
            <person name="Andreopoulos B."/>
            <person name="Barry K.W."/>
            <person name="Bonito G."/>
            <person name="Buee M."/>
            <person name="Carver A."/>
            <person name="Chen C."/>
            <person name="Cichocki N."/>
            <person name="Clum A."/>
            <person name="Culley D."/>
            <person name="Crous P.W."/>
            <person name="Fauchery L."/>
            <person name="Girlanda M."/>
            <person name="Hayes R."/>
            <person name="Keri Z."/>
            <person name="LaButti K."/>
            <person name="Lipzen A."/>
            <person name="Lombard V."/>
            <person name="Magnuson J."/>
            <person name="Maillard F."/>
            <person name="Morin E."/>
            <person name="Murat C."/>
            <person name="Nolan M."/>
            <person name="Ohm R."/>
            <person name="Pangilinan J."/>
            <person name="Pereira M."/>
            <person name="Perotto S."/>
            <person name="Peter M."/>
            <person name="Riley R."/>
            <person name="Sitrit Y."/>
            <person name="Stielow B."/>
            <person name="Szollosi G."/>
            <person name="Zifcakova L."/>
            <person name="Stursova M."/>
            <person name="Spatafora J.W."/>
            <person name="Tedersoo L."/>
            <person name="Vaario L.-M."/>
            <person name="Yamada A."/>
            <person name="Yan M."/>
            <person name="Wang P."/>
            <person name="Xu J."/>
            <person name="Bruns T."/>
            <person name="Baldrian P."/>
            <person name="Vilgalys R."/>
            <person name="Henrissat B."/>
            <person name="Grigoriev I.V."/>
            <person name="Hibbett D."/>
            <person name="Nagy L.G."/>
            <person name="Martin F.M."/>
        </authorList>
    </citation>
    <scope>NUCLEOTIDE SEQUENCE</scope>
    <source>
        <strain evidence="5">BED1</strain>
    </source>
</reference>
<evidence type="ECO:0000313" key="5">
    <source>
        <dbReference type="EMBL" id="KAF8444966.1"/>
    </source>
</evidence>
<dbReference type="InterPro" id="IPR021109">
    <property type="entry name" value="Peptidase_aspartic_dom_sf"/>
</dbReference>